<name>A0AAJ0HP92_9PEZI</name>
<sequence>MKRLTARHPEECAEIMETPVNKSSGVFLWVVLACRSLFSGFNTYDRVSELRLRVDELPPELIDLFQQMLSETKVGMHTLGLALIEDYDNTSPIHIERLGNKVKRELCEELEGRLRSRCGGLLEVKGALKPRRDGEEFCLCGQHDSTPHNEYHIDPTMVFHHDGYIDSTVVFMHRTVFEFLSEEHVWELDCLRAPDNGLNLNPEFVTSRPADIEGYRFGIAEALLRAGADLRT</sequence>
<dbReference type="InterPro" id="IPR056693">
    <property type="entry name" value="DUF7791"/>
</dbReference>
<organism evidence="2 3">
    <name type="scientific">Lasiosphaeria hispida</name>
    <dbReference type="NCBI Taxonomy" id="260671"/>
    <lineage>
        <taxon>Eukaryota</taxon>
        <taxon>Fungi</taxon>
        <taxon>Dikarya</taxon>
        <taxon>Ascomycota</taxon>
        <taxon>Pezizomycotina</taxon>
        <taxon>Sordariomycetes</taxon>
        <taxon>Sordariomycetidae</taxon>
        <taxon>Sordariales</taxon>
        <taxon>Lasiosphaeriaceae</taxon>
        <taxon>Lasiosphaeria</taxon>
    </lineage>
</organism>
<accession>A0AAJ0HP92</accession>
<feature type="domain" description="DUF7791" evidence="1">
    <location>
        <begin position="81"/>
        <end position="188"/>
    </location>
</feature>
<reference evidence="2" key="1">
    <citation type="journal article" date="2023" name="Mol. Phylogenet. Evol.">
        <title>Genome-scale phylogeny and comparative genomics of the fungal order Sordariales.</title>
        <authorList>
            <person name="Hensen N."/>
            <person name="Bonometti L."/>
            <person name="Westerberg I."/>
            <person name="Brannstrom I.O."/>
            <person name="Guillou S."/>
            <person name="Cros-Aarteil S."/>
            <person name="Calhoun S."/>
            <person name="Haridas S."/>
            <person name="Kuo A."/>
            <person name="Mondo S."/>
            <person name="Pangilinan J."/>
            <person name="Riley R."/>
            <person name="LaButti K."/>
            <person name="Andreopoulos B."/>
            <person name="Lipzen A."/>
            <person name="Chen C."/>
            <person name="Yan M."/>
            <person name="Daum C."/>
            <person name="Ng V."/>
            <person name="Clum A."/>
            <person name="Steindorff A."/>
            <person name="Ohm R.A."/>
            <person name="Martin F."/>
            <person name="Silar P."/>
            <person name="Natvig D.O."/>
            <person name="Lalanne C."/>
            <person name="Gautier V."/>
            <person name="Ament-Velasquez S.L."/>
            <person name="Kruys A."/>
            <person name="Hutchinson M.I."/>
            <person name="Powell A.J."/>
            <person name="Barry K."/>
            <person name="Miller A.N."/>
            <person name="Grigoriev I.V."/>
            <person name="Debuchy R."/>
            <person name="Gladieux P."/>
            <person name="Hiltunen Thoren M."/>
            <person name="Johannesson H."/>
        </authorList>
    </citation>
    <scope>NUCLEOTIDE SEQUENCE</scope>
    <source>
        <strain evidence="2">CBS 955.72</strain>
    </source>
</reference>
<evidence type="ECO:0000259" key="1">
    <source>
        <dbReference type="Pfam" id="PF25053"/>
    </source>
</evidence>
<dbReference type="PROSITE" id="PS51257">
    <property type="entry name" value="PROKAR_LIPOPROTEIN"/>
    <property type="match status" value="1"/>
</dbReference>
<dbReference type="Pfam" id="PF25053">
    <property type="entry name" value="DUF7791"/>
    <property type="match status" value="1"/>
</dbReference>
<protein>
    <recommendedName>
        <fullName evidence="1">DUF7791 domain-containing protein</fullName>
    </recommendedName>
</protein>
<dbReference type="Proteomes" id="UP001275084">
    <property type="component" value="Unassembled WGS sequence"/>
</dbReference>
<dbReference type="PANTHER" id="PTHR10039:SF5">
    <property type="entry name" value="NACHT DOMAIN-CONTAINING PROTEIN"/>
    <property type="match status" value="1"/>
</dbReference>
<keyword evidence="3" id="KW-1185">Reference proteome</keyword>
<comment type="caution">
    <text evidence="2">The sequence shown here is derived from an EMBL/GenBank/DDBJ whole genome shotgun (WGS) entry which is preliminary data.</text>
</comment>
<reference evidence="2" key="2">
    <citation type="submission" date="2023-06" db="EMBL/GenBank/DDBJ databases">
        <authorList>
            <consortium name="Lawrence Berkeley National Laboratory"/>
            <person name="Haridas S."/>
            <person name="Hensen N."/>
            <person name="Bonometti L."/>
            <person name="Westerberg I."/>
            <person name="Brannstrom I.O."/>
            <person name="Guillou S."/>
            <person name="Cros-Aarteil S."/>
            <person name="Calhoun S."/>
            <person name="Kuo A."/>
            <person name="Mondo S."/>
            <person name="Pangilinan J."/>
            <person name="Riley R."/>
            <person name="Labutti K."/>
            <person name="Andreopoulos B."/>
            <person name="Lipzen A."/>
            <person name="Chen C."/>
            <person name="Yanf M."/>
            <person name="Daum C."/>
            <person name="Ng V."/>
            <person name="Clum A."/>
            <person name="Steindorff A."/>
            <person name="Ohm R."/>
            <person name="Martin F."/>
            <person name="Silar P."/>
            <person name="Natvig D."/>
            <person name="Lalanne C."/>
            <person name="Gautier V."/>
            <person name="Ament-Velasquez S.L."/>
            <person name="Kruys A."/>
            <person name="Hutchinson M.I."/>
            <person name="Powell A.J."/>
            <person name="Barry K."/>
            <person name="Miller A.N."/>
            <person name="Grigoriev I.V."/>
            <person name="Debuchy R."/>
            <person name="Gladieux P."/>
            <person name="Thoren M.H."/>
            <person name="Johannesson H."/>
        </authorList>
    </citation>
    <scope>NUCLEOTIDE SEQUENCE</scope>
    <source>
        <strain evidence="2">CBS 955.72</strain>
    </source>
</reference>
<dbReference type="EMBL" id="JAUIQD010000002">
    <property type="protein sequence ID" value="KAK3358920.1"/>
    <property type="molecule type" value="Genomic_DNA"/>
</dbReference>
<gene>
    <name evidence="2" type="ORF">B0T25DRAFT_599857</name>
</gene>
<dbReference type="PANTHER" id="PTHR10039">
    <property type="entry name" value="AMELOGENIN"/>
    <property type="match status" value="1"/>
</dbReference>
<proteinExistence type="predicted"/>
<evidence type="ECO:0000313" key="2">
    <source>
        <dbReference type="EMBL" id="KAK3358920.1"/>
    </source>
</evidence>
<dbReference type="AlphaFoldDB" id="A0AAJ0HP92"/>
<evidence type="ECO:0000313" key="3">
    <source>
        <dbReference type="Proteomes" id="UP001275084"/>
    </source>
</evidence>